<organism evidence="3 4">
    <name type="scientific">Iamia majanohamensis</name>
    <dbReference type="NCBI Taxonomy" id="467976"/>
    <lineage>
        <taxon>Bacteria</taxon>
        <taxon>Bacillati</taxon>
        <taxon>Actinomycetota</taxon>
        <taxon>Acidimicrobiia</taxon>
        <taxon>Acidimicrobiales</taxon>
        <taxon>Iamiaceae</taxon>
        <taxon>Iamia</taxon>
    </lineage>
</organism>
<dbReference type="KEGG" id="ima:PO878_11785"/>
<keyword evidence="1" id="KW-0067">ATP-binding</keyword>
<dbReference type="PROSITE" id="PS00867">
    <property type="entry name" value="CPSASE_2"/>
    <property type="match status" value="1"/>
</dbReference>
<protein>
    <submittedName>
        <fullName evidence="3">ATP-grasp domain-containing protein</fullName>
    </submittedName>
</protein>
<dbReference type="InterPro" id="IPR011761">
    <property type="entry name" value="ATP-grasp"/>
</dbReference>
<evidence type="ECO:0000313" key="4">
    <source>
        <dbReference type="Proteomes" id="UP001216390"/>
    </source>
</evidence>
<dbReference type="InterPro" id="IPR005479">
    <property type="entry name" value="CPAse_ATP-bd"/>
</dbReference>
<sequence length="340" mass="35268">MRLPDVRGARPARVLVTGAGGPAAVAFMEAVDDGETELWAVDIDPHAAGLYLVDAAHRGLVPRGDDPDLVPVLVDLCSRLGVDVLVPTVDTELLPVVDASSRFAAVGTAVLASSRRSLATCLDKWALHQACVGAVPVPETHLLDTDLDGAALAWPRIVKPRSGSGSRGVELLAGPDDLVGRPRDGSLILQEVLPGTELSLDVLARADGHVVTVVPRTRLKVDSGIAVAGCTVADPALDALGRAVAARVGITSVANVQVKQAADGGHRLLEVNPRLPGSMPLTVASGVDMPTLALADVLGHPVADHVGFTPRAMVRSWRQTFLPVEEYEATGAVPVPEVAS</sequence>
<keyword evidence="1" id="KW-0547">Nucleotide-binding</keyword>
<proteinExistence type="predicted"/>
<dbReference type="Pfam" id="PF15632">
    <property type="entry name" value="ATPgrasp_Ter"/>
    <property type="match status" value="1"/>
</dbReference>
<dbReference type="RefSeq" id="WP_272734704.1">
    <property type="nucleotide sequence ID" value="NZ_CP116942.1"/>
</dbReference>
<dbReference type="GO" id="GO:0046872">
    <property type="term" value="F:metal ion binding"/>
    <property type="evidence" value="ECO:0007669"/>
    <property type="project" value="InterPro"/>
</dbReference>
<dbReference type="InterPro" id="IPR048764">
    <property type="entry name" value="PylC_N"/>
</dbReference>
<reference evidence="3" key="1">
    <citation type="submission" date="2023-01" db="EMBL/GenBank/DDBJ databases">
        <title>The diversity of Class Acidimicrobiia in South China Sea sediment environments and the proposal of Iamia marina sp. nov., a novel species of the genus Iamia.</title>
        <authorList>
            <person name="He Y."/>
            <person name="Tian X."/>
        </authorList>
    </citation>
    <scope>NUCLEOTIDE SEQUENCE</scope>
    <source>
        <strain evidence="3">DSM 19957</strain>
    </source>
</reference>
<dbReference type="PROSITE" id="PS50975">
    <property type="entry name" value="ATP_GRASP"/>
    <property type="match status" value="1"/>
</dbReference>
<dbReference type="AlphaFoldDB" id="A0AAE9Y3B5"/>
<dbReference type="Gene3D" id="3.40.50.20">
    <property type="match status" value="1"/>
</dbReference>
<dbReference type="GO" id="GO:0005524">
    <property type="term" value="F:ATP binding"/>
    <property type="evidence" value="ECO:0007669"/>
    <property type="project" value="UniProtKB-UniRule"/>
</dbReference>
<name>A0AAE9Y3B5_9ACTN</name>
<dbReference type="Proteomes" id="UP001216390">
    <property type="component" value="Chromosome"/>
</dbReference>
<keyword evidence="4" id="KW-1185">Reference proteome</keyword>
<evidence type="ECO:0000259" key="2">
    <source>
        <dbReference type="PROSITE" id="PS50975"/>
    </source>
</evidence>
<accession>A0AAE9Y3B5</accession>
<evidence type="ECO:0000313" key="3">
    <source>
        <dbReference type="EMBL" id="WCO65179.1"/>
    </source>
</evidence>
<evidence type="ECO:0000256" key="1">
    <source>
        <dbReference type="PROSITE-ProRule" id="PRU00409"/>
    </source>
</evidence>
<feature type="domain" description="ATP-grasp" evidence="2">
    <location>
        <begin position="127"/>
        <end position="298"/>
    </location>
</feature>
<dbReference type="SUPFAM" id="SSF56059">
    <property type="entry name" value="Glutathione synthetase ATP-binding domain-like"/>
    <property type="match status" value="1"/>
</dbReference>
<gene>
    <name evidence="3" type="ORF">PO878_11785</name>
</gene>
<dbReference type="Gene3D" id="3.30.470.20">
    <property type="entry name" value="ATP-grasp fold, B domain"/>
    <property type="match status" value="1"/>
</dbReference>
<dbReference type="Pfam" id="PF21360">
    <property type="entry name" value="PylC-like_N"/>
    <property type="match status" value="1"/>
</dbReference>
<dbReference type="EMBL" id="CP116942">
    <property type="protein sequence ID" value="WCO65179.1"/>
    <property type="molecule type" value="Genomic_DNA"/>
</dbReference>